<reference evidence="3" key="1">
    <citation type="submission" date="2015-03" db="EMBL/GenBank/DDBJ databases">
        <title>Characterization of two novel Thaumarchaeota isolated from the Northern Adriatic Sea.</title>
        <authorList>
            <person name="Bayer B."/>
            <person name="Vojvoda J."/>
            <person name="Offre P."/>
            <person name="Srivastava A."/>
            <person name="Elisabeth N."/>
            <person name="Garcia J.A.L."/>
            <person name="Schleper C."/>
            <person name="Herndl G.J."/>
        </authorList>
    </citation>
    <scope>NUCLEOTIDE SEQUENCE [LARGE SCALE GENOMIC DNA]</scope>
    <source>
        <strain evidence="3">NF5</strain>
    </source>
</reference>
<reference evidence="2 3" key="2">
    <citation type="journal article" date="2016" name="ISME J.">
        <title>Physiological and genomic characterization of two novel marine thaumarchaeal strains indicates niche differentiation.</title>
        <authorList>
            <person name="Bayer B."/>
            <person name="Vojvoda J."/>
            <person name="Offre P."/>
            <person name="Alves R.J."/>
            <person name="Elisabeth N.H."/>
            <person name="Garcia J.A."/>
            <person name="Volland J.M."/>
            <person name="Srivastava A."/>
            <person name="Schleper C."/>
            <person name="Herndl G.J."/>
        </authorList>
    </citation>
    <scope>NUCLEOTIDE SEQUENCE [LARGE SCALE GENOMIC DNA]</scope>
    <source>
        <strain evidence="2 3">NF5</strain>
    </source>
</reference>
<dbReference type="Proteomes" id="UP000032408">
    <property type="component" value="Chromosome"/>
</dbReference>
<dbReference type="GeneID" id="24820575"/>
<protein>
    <submittedName>
        <fullName evidence="2">Uncharacterized protein</fullName>
    </submittedName>
</protein>
<accession>A0A0D5C3Z7</accession>
<feature type="transmembrane region" description="Helical" evidence="1">
    <location>
        <begin position="55"/>
        <end position="76"/>
    </location>
</feature>
<name>A0A0D5C3Z7_9ARCH</name>
<keyword evidence="1" id="KW-0812">Transmembrane</keyword>
<feature type="transmembrane region" description="Helical" evidence="1">
    <location>
        <begin position="12"/>
        <end position="35"/>
    </location>
</feature>
<dbReference type="RefSeq" id="WP_048116376.1">
    <property type="nucleotide sequence ID" value="NZ_CP011070.1"/>
</dbReference>
<evidence type="ECO:0000313" key="2">
    <source>
        <dbReference type="EMBL" id="AJW71070.1"/>
    </source>
</evidence>
<dbReference type="AlphaFoldDB" id="A0A0D5C3Z7"/>
<keyword evidence="1" id="KW-0472">Membrane</keyword>
<dbReference type="EMBL" id="CP011070">
    <property type="protein sequence ID" value="AJW71070.1"/>
    <property type="molecule type" value="Genomic_DNA"/>
</dbReference>
<keyword evidence="1" id="KW-1133">Transmembrane helix</keyword>
<keyword evidence="3" id="KW-1185">Reference proteome</keyword>
<sequence>MVLVDKKMLVGGLAMIIVGFILVVNISASMPAGQAGMTEEEAVDLLIAQQENEDYTTLAGILIGVGFLLVLISFGARRKKDSTKRKEKKPAE</sequence>
<dbReference type="KEGG" id="nin:NADRNF5_1385"/>
<proteinExistence type="predicted"/>
<dbReference type="HOGENOM" id="CLU_2419872_0_0_2"/>
<organism evidence="2 3">
    <name type="scientific">Nitrosopumilus adriaticus</name>
    <dbReference type="NCBI Taxonomy" id="1580092"/>
    <lineage>
        <taxon>Archaea</taxon>
        <taxon>Nitrososphaerota</taxon>
        <taxon>Nitrososphaeria</taxon>
        <taxon>Nitrosopumilales</taxon>
        <taxon>Nitrosopumilaceae</taxon>
        <taxon>Nitrosopumilus</taxon>
    </lineage>
</organism>
<gene>
    <name evidence="2" type="ORF">NADRNF5_1385</name>
</gene>
<evidence type="ECO:0000313" key="3">
    <source>
        <dbReference type="Proteomes" id="UP000032408"/>
    </source>
</evidence>
<dbReference type="OrthoDB" id="10770at2157"/>
<evidence type="ECO:0000256" key="1">
    <source>
        <dbReference type="SAM" id="Phobius"/>
    </source>
</evidence>